<sequence length="283" mass="32435">MTMASTKPPANRRILAGPTTTTDVISGVTIQLGRRYLFIDAHKKAYAYLLAVFLLSVVSVFVDLPKDFYFMRKNNVFNLYGTKIGWFWTWVTVGPFIYLATLFQTKNKHSAVLHLTRLVVATFLWYFFTSSFVSIEQKSGTCNGAKGAFSRSECKLQGGRWSHGYDISGHCFLMIYSILIICEEAIAFRKWPEYSGQGDARSIEQYRKSTLLVRSFFVAMLALHLLWDFQLVMTVLYYHTFLDKILGALCATLCWFGTYRVLFPTISLMPVNRLPETASPRRH</sequence>
<organism evidence="9 10">
    <name type="scientific">Steinernema glaseri</name>
    <dbReference type="NCBI Taxonomy" id="37863"/>
    <lineage>
        <taxon>Eukaryota</taxon>
        <taxon>Metazoa</taxon>
        <taxon>Ecdysozoa</taxon>
        <taxon>Nematoda</taxon>
        <taxon>Chromadorea</taxon>
        <taxon>Rhabditida</taxon>
        <taxon>Tylenchina</taxon>
        <taxon>Panagrolaimomorpha</taxon>
        <taxon>Strongyloidoidea</taxon>
        <taxon>Steinernematidae</taxon>
        <taxon>Steinernema</taxon>
    </lineage>
</organism>
<evidence type="ECO:0000256" key="8">
    <source>
        <dbReference type="SAM" id="Phobius"/>
    </source>
</evidence>
<dbReference type="Proteomes" id="UP000095287">
    <property type="component" value="Unplaced"/>
</dbReference>
<feature type="transmembrane region" description="Helical" evidence="8">
    <location>
        <begin position="115"/>
        <end position="135"/>
    </location>
</feature>
<dbReference type="InterPro" id="IPR046401">
    <property type="entry name" value="FITM1/2"/>
</dbReference>
<evidence type="ECO:0000256" key="2">
    <source>
        <dbReference type="ARBA" id="ARBA00022692"/>
    </source>
</evidence>
<feature type="transmembrane region" description="Helical" evidence="8">
    <location>
        <begin position="84"/>
        <end position="103"/>
    </location>
</feature>
<dbReference type="WBParaSite" id="L893_g3390.t1">
    <property type="protein sequence ID" value="L893_g3390.t1"/>
    <property type="gene ID" value="L893_g3390"/>
</dbReference>
<evidence type="ECO:0000256" key="1">
    <source>
        <dbReference type="ARBA" id="ARBA00004477"/>
    </source>
</evidence>
<evidence type="ECO:0000256" key="6">
    <source>
        <dbReference type="ARBA" id="ARBA00023098"/>
    </source>
</evidence>
<dbReference type="GO" id="GO:0005789">
    <property type="term" value="C:endoplasmic reticulum membrane"/>
    <property type="evidence" value="ECO:0007669"/>
    <property type="project" value="UniProtKB-SubCell"/>
</dbReference>
<keyword evidence="4" id="KW-0256">Endoplasmic reticulum</keyword>
<evidence type="ECO:0000256" key="7">
    <source>
        <dbReference type="ARBA" id="ARBA00023136"/>
    </source>
</evidence>
<evidence type="ECO:0000313" key="10">
    <source>
        <dbReference type="WBParaSite" id="L893_g3390.t1"/>
    </source>
</evidence>
<evidence type="ECO:0000256" key="5">
    <source>
        <dbReference type="ARBA" id="ARBA00022989"/>
    </source>
</evidence>
<dbReference type="GO" id="GO:0034389">
    <property type="term" value="P:lipid droplet organization"/>
    <property type="evidence" value="ECO:0007669"/>
    <property type="project" value="InterPro"/>
</dbReference>
<keyword evidence="9" id="KW-1185">Reference proteome</keyword>
<feature type="transmembrane region" description="Helical" evidence="8">
    <location>
        <begin position="211"/>
        <end position="239"/>
    </location>
</feature>
<keyword evidence="3" id="KW-0378">Hydrolase</keyword>
<dbReference type="GO" id="GO:0010945">
    <property type="term" value="F:coenzyme A diphosphatase activity"/>
    <property type="evidence" value="ECO:0007669"/>
    <property type="project" value="InterPro"/>
</dbReference>
<protein>
    <submittedName>
        <fullName evidence="10">FIT family protein</fullName>
    </submittedName>
</protein>
<evidence type="ECO:0000313" key="9">
    <source>
        <dbReference type="Proteomes" id="UP000095287"/>
    </source>
</evidence>
<comment type="subcellular location">
    <subcellularLocation>
        <location evidence="1">Endoplasmic reticulum membrane</location>
        <topology evidence="1">Multi-pass membrane protein</topology>
    </subcellularLocation>
</comment>
<keyword evidence="2 8" id="KW-0812">Transmembrane</keyword>
<feature type="transmembrane region" description="Helical" evidence="8">
    <location>
        <begin position="245"/>
        <end position="263"/>
    </location>
</feature>
<proteinExistence type="inferred from homology"/>
<dbReference type="InterPro" id="IPR019388">
    <property type="entry name" value="FIT"/>
</dbReference>
<dbReference type="PANTHER" id="PTHR23129">
    <property type="entry name" value="ACYL-COENZYME A DIPHOSPHATASE FITM2"/>
    <property type="match status" value="1"/>
</dbReference>
<dbReference type="PANTHER" id="PTHR23129:SF0">
    <property type="entry name" value="ACYL-COENZYME A DIPHOSPHATASE FITM2"/>
    <property type="match status" value="1"/>
</dbReference>
<dbReference type="AlphaFoldDB" id="A0A1I8A8H1"/>
<name>A0A1I8A8H1_9BILA</name>
<dbReference type="GO" id="GO:0019915">
    <property type="term" value="P:lipid storage"/>
    <property type="evidence" value="ECO:0007669"/>
    <property type="project" value="InterPro"/>
</dbReference>
<feature type="transmembrane region" description="Helical" evidence="8">
    <location>
        <begin position="45"/>
        <end position="64"/>
    </location>
</feature>
<accession>A0A1I8A8H1</accession>
<keyword evidence="5 8" id="KW-1133">Transmembrane helix</keyword>
<keyword evidence="6" id="KW-0443">Lipid metabolism</keyword>
<keyword evidence="7 8" id="KW-0472">Membrane</keyword>
<reference evidence="10" key="1">
    <citation type="submission" date="2016-11" db="UniProtKB">
        <authorList>
            <consortium name="WormBaseParasite"/>
        </authorList>
    </citation>
    <scope>IDENTIFICATION</scope>
</reference>
<dbReference type="Pfam" id="PF10261">
    <property type="entry name" value="FIT"/>
    <property type="match status" value="2"/>
</dbReference>
<evidence type="ECO:0000256" key="4">
    <source>
        <dbReference type="ARBA" id="ARBA00022824"/>
    </source>
</evidence>
<dbReference type="HAMAP" id="MF_03230">
    <property type="entry name" value="FITM2"/>
    <property type="match status" value="1"/>
</dbReference>
<evidence type="ECO:0000256" key="3">
    <source>
        <dbReference type="ARBA" id="ARBA00022801"/>
    </source>
</evidence>
<dbReference type="GO" id="GO:0008654">
    <property type="term" value="P:phospholipid biosynthetic process"/>
    <property type="evidence" value="ECO:0007669"/>
    <property type="project" value="TreeGrafter"/>
</dbReference>